<dbReference type="InterPro" id="IPR056002">
    <property type="entry name" value="DUF7580"/>
</dbReference>
<dbReference type="EMBL" id="ML977564">
    <property type="protein sequence ID" value="KAF2005194.1"/>
    <property type="molecule type" value="Genomic_DNA"/>
</dbReference>
<dbReference type="AlphaFoldDB" id="A0A6A5WW53"/>
<dbReference type="Proteomes" id="UP000799779">
    <property type="component" value="Unassembled WGS sequence"/>
</dbReference>
<protein>
    <recommendedName>
        <fullName evidence="2">DUF7580 domain-containing protein</fullName>
    </recommendedName>
</protein>
<dbReference type="OrthoDB" id="5331891at2759"/>
<feature type="coiled-coil region" evidence="1">
    <location>
        <begin position="101"/>
        <end position="128"/>
    </location>
</feature>
<keyword evidence="4" id="KW-1185">Reference proteome</keyword>
<reference evidence="3" key="1">
    <citation type="journal article" date="2020" name="Stud. Mycol.">
        <title>101 Dothideomycetes genomes: a test case for predicting lifestyles and emergence of pathogens.</title>
        <authorList>
            <person name="Haridas S."/>
            <person name="Albert R."/>
            <person name="Binder M."/>
            <person name="Bloem J."/>
            <person name="Labutti K."/>
            <person name="Salamov A."/>
            <person name="Andreopoulos B."/>
            <person name="Baker S."/>
            <person name="Barry K."/>
            <person name="Bills G."/>
            <person name="Bluhm B."/>
            <person name="Cannon C."/>
            <person name="Castanera R."/>
            <person name="Culley D."/>
            <person name="Daum C."/>
            <person name="Ezra D."/>
            <person name="Gonzalez J."/>
            <person name="Henrissat B."/>
            <person name="Kuo A."/>
            <person name="Liang C."/>
            <person name="Lipzen A."/>
            <person name="Lutzoni F."/>
            <person name="Magnuson J."/>
            <person name="Mondo S."/>
            <person name="Nolan M."/>
            <person name="Ohm R."/>
            <person name="Pangilinan J."/>
            <person name="Park H.-J."/>
            <person name="Ramirez L."/>
            <person name="Alfaro M."/>
            <person name="Sun H."/>
            <person name="Tritt A."/>
            <person name="Yoshinaga Y."/>
            <person name="Zwiers L.-H."/>
            <person name="Turgeon B."/>
            <person name="Goodwin S."/>
            <person name="Spatafora J."/>
            <person name="Crous P."/>
            <person name="Grigoriev I."/>
        </authorList>
    </citation>
    <scope>NUCLEOTIDE SEQUENCE</scope>
    <source>
        <strain evidence="3">CBS 123094</strain>
    </source>
</reference>
<dbReference type="Pfam" id="PF24476">
    <property type="entry name" value="DUF7580"/>
    <property type="match status" value="1"/>
</dbReference>
<evidence type="ECO:0000313" key="4">
    <source>
        <dbReference type="Proteomes" id="UP000799779"/>
    </source>
</evidence>
<dbReference type="PANTHER" id="PTHR35186:SF4">
    <property type="entry name" value="PRION-INHIBITION AND PROPAGATION HELO DOMAIN-CONTAINING PROTEIN"/>
    <property type="match status" value="1"/>
</dbReference>
<evidence type="ECO:0000256" key="1">
    <source>
        <dbReference type="SAM" id="Coils"/>
    </source>
</evidence>
<keyword evidence="1" id="KW-0175">Coiled coil</keyword>
<organism evidence="3 4">
    <name type="scientific">Amniculicola lignicola CBS 123094</name>
    <dbReference type="NCBI Taxonomy" id="1392246"/>
    <lineage>
        <taxon>Eukaryota</taxon>
        <taxon>Fungi</taxon>
        <taxon>Dikarya</taxon>
        <taxon>Ascomycota</taxon>
        <taxon>Pezizomycotina</taxon>
        <taxon>Dothideomycetes</taxon>
        <taxon>Pleosporomycetidae</taxon>
        <taxon>Pleosporales</taxon>
        <taxon>Amniculicolaceae</taxon>
        <taxon>Amniculicola</taxon>
    </lineage>
</organism>
<dbReference type="PANTHER" id="PTHR35186">
    <property type="entry name" value="ANK_REP_REGION DOMAIN-CONTAINING PROTEIN"/>
    <property type="match status" value="1"/>
</dbReference>
<sequence length="618" mass="69740">MSGIEVAGLVFGIIPLLIETLKSYSKVSSSFHTFRHWSKEVKKLQIQLKVHHGIFCNECRLLLRLVEGEKGANDMMDDESDQRWKSKEVNERMSKVLKNNLELCQSIIEASKDTVDELNEELKRFEVFYDQKLEHESIKVAARRLRNAIKMTFDKSKYLESLSSLRDRNTELTQIRSHLAIFSQQKTCSDGWCIAKKPLPAHINSIRTASKQLHEALSSNWCCSNPTARHSARICIDAKVEAGVRVDLAISCRASPAMEPPIWLYVQSIRIDTLGTKCPAASAPPCNADRQGASAPSVIISHKREQSDLIQIEPKRKPKPRQVRFADSHQEPMCPRQTTIAAAITTIVAKQTTPEINLCQTKNICHYLKQNFQLCGNIISKHCVGYLESPKLYKHMFYLHETPISSRATHNSNQPSIYSITDLMVPGLDEPLTMVDQLKLAQKTAIGLLQFNDTPWLAERWRLKDVAYFGFHNSLDDSALKTIHLSSQISTETLPPPLLTTLMEGIVQDPTSIQPISEEDYYGINNLPLFFLGVALLELAHWKTLESMSKPADPNLILTARRLANMPTTLGPRYQDIMRKCLQCNFGFGTDLGKRELQSAVYGDVVGPLEKMIESLSI</sequence>
<gene>
    <name evidence="3" type="ORF">P154DRAFT_354315</name>
</gene>
<proteinExistence type="predicted"/>
<evidence type="ECO:0000259" key="2">
    <source>
        <dbReference type="Pfam" id="PF24476"/>
    </source>
</evidence>
<accession>A0A6A5WW53</accession>
<name>A0A6A5WW53_9PLEO</name>
<feature type="domain" description="DUF7580" evidence="2">
    <location>
        <begin position="431"/>
        <end position="614"/>
    </location>
</feature>
<evidence type="ECO:0000313" key="3">
    <source>
        <dbReference type="EMBL" id="KAF2005194.1"/>
    </source>
</evidence>